<dbReference type="EMBL" id="CATOUU010000639">
    <property type="protein sequence ID" value="CAI9936646.1"/>
    <property type="molecule type" value="Genomic_DNA"/>
</dbReference>
<dbReference type="AlphaFoldDB" id="A0AA86PD11"/>
<dbReference type="EC" id="5.2.1.8" evidence="2 5"/>
<dbReference type="PROSITE" id="PS50059">
    <property type="entry name" value="FKBP_PPIASE"/>
    <property type="match status" value="1"/>
</dbReference>
<dbReference type="EMBL" id="CAXDID020000406">
    <property type="protein sequence ID" value="CAL6088177.1"/>
    <property type="molecule type" value="Genomic_DNA"/>
</dbReference>
<feature type="compositionally biased region" description="Basic and acidic residues" evidence="6">
    <location>
        <begin position="249"/>
        <end position="277"/>
    </location>
</feature>
<dbReference type="InterPro" id="IPR046357">
    <property type="entry name" value="PPIase_dom_sf"/>
</dbReference>
<feature type="compositionally biased region" description="Basic and acidic residues" evidence="6">
    <location>
        <begin position="211"/>
        <end position="234"/>
    </location>
</feature>
<dbReference type="PANTHER" id="PTHR43811:SF19">
    <property type="entry name" value="39 KDA FK506-BINDING NUCLEAR PROTEIN"/>
    <property type="match status" value="1"/>
</dbReference>
<evidence type="ECO:0000256" key="1">
    <source>
        <dbReference type="ARBA" id="ARBA00000971"/>
    </source>
</evidence>
<evidence type="ECO:0000313" key="8">
    <source>
        <dbReference type="EMBL" id="CAI9936646.1"/>
    </source>
</evidence>
<evidence type="ECO:0000256" key="4">
    <source>
        <dbReference type="ARBA" id="ARBA00023235"/>
    </source>
</evidence>
<evidence type="ECO:0000256" key="5">
    <source>
        <dbReference type="PROSITE-ProRule" id="PRU00277"/>
    </source>
</evidence>
<keyword evidence="10" id="KW-1185">Reference proteome</keyword>
<dbReference type="Gene3D" id="3.10.50.40">
    <property type="match status" value="1"/>
</dbReference>
<evidence type="ECO:0000256" key="2">
    <source>
        <dbReference type="ARBA" id="ARBA00013194"/>
    </source>
</evidence>
<gene>
    <name evidence="8" type="ORF">HINF_LOCUS24291</name>
    <name evidence="9" type="ORF">HINF_LOCUS64000</name>
</gene>
<dbReference type="GO" id="GO:0003755">
    <property type="term" value="F:peptidyl-prolyl cis-trans isomerase activity"/>
    <property type="evidence" value="ECO:0007669"/>
    <property type="project" value="UniProtKB-KW"/>
</dbReference>
<accession>A0AA86PD11</accession>
<evidence type="ECO:0000313" key="9">
    <source>
        <dbReference type="EMBL" id="CAL6088177.1"/>
    </source>
</evidence>
<evidence type="ECO:0000256" key="3">
    <source>
        <dbReference type="ARBA" id="ARBA00023110"/>
    </source>
</evidence>
<dbReference type="Pfam" id="PF00254">
    <property type="entry name" value="FKBP_C"/>
    <property type="match status" value="1"/>
</dbReference>
<evidence type="ECO:0000313" key="10">
    <source>
        <dbReference type="Proteomes" id="UP001642409"/>
    </source>
</evidence>
<dbReference type="Proteomes" id="UP001642409">
    <property type="component" value="Unassembled WGS sequence"/>
</dbReference>
<evidence type="ECO:0000259" key="7">
    <source>
        <dbReference type="PROSITE" id="PS50059"/>
    </source>
</evidence>
<feature type="domain" description="PPIase FKBP-type" evidence="7">
    <location>
        <begin position="301"/>
        <end position="387"/>
    </location>
</feature>
<dbReference type="InterPro" id="IPR001179">
    <property type="entry name" value="PPIase_FKBP_dom"/>
</dbReference>
<feature type="region of interest" description="Disordered" evidence="6">
    <location>
        <begin position="211"/>
        <end position="277"/>
    </location>
</feature>
<protein>
    <recommendedName>
        <fullName evidence="2 5">peptidylprolyl isomerase</fullName>
        <ecNumber evidence="2 5">5.2.1.8</ecNumber>
    </recommendedName>
</protein>
<reference evidence="9 10" key="2">
    <citation type="submission" date="2024-07" db="EMBL/GenBank/DDBJ databases">
        <authorList>
            <person name="Akdeniz Z."/>
        </authorList>
    </citation>
    <scope>NUCLEOTIDE SEQUENCE [LARGE SCALE GENOMIC DNA]</scope>
</reference>
<reference evidence="8" key="1">
    <citation type="submission" date="2023-06" db="EMBL/GenBank/DDBJ databases">
        <authorList>
            <person name="Kurt Z."/>
        </authorList>
    </citation>
    <scope>NUCLEOTIDE SEQUENCE</scope>
</reference>
<name>A0AA86PD11_9EUKA</name>
<keyword evidence="4 5" id="KW-0413">Isomerase</keyword>
<dbReference type="PANTHER" id="PTHR43811">
    <property type="entry name" value="FKBP-TYPE PEPTIDYL-PROLYL CIS-TRANS ISOMERASE FKPA"/>
    <property type="match status" value="1"/>
</dbReference>
<dbReference type="SUPFAM" id="SSF54534">
    <property type="entry name" value="FKBP-like"/>
    <property type="match status" value="1"/>
</dbReference>
<comment type="catalytic activity">
    <reaction evidence="1 5">
        <text>[protein]-peptidylproline (omega=180) = [protein]-peptidylproline (omega=0)</text>
        <dbReference type="Rhea" id="RHEA:16237"/>
        <dbReference type="Rhea" id="RHEA-COMP:10747"/>
        <dbReference type="Rhea" id="RHEA-COMP:10748"/>
        <dbReference type="ChEBI" id="CHEBI:83833"/>
        <dbReference type="ChEBI" id="CHEBI:83834"/>
        <dbReference type="EC" id="5.2.1.8"/>
    </reaction>
</comment>
<evidence type="ECO:0000256" key="6">
    <source>
        <dbReference type="SAM" id="MobiDB-lite"/>
    </source>
</evidence>
<organism evidence="8">
    <name type="scientific">Hexamita inflata</name>
    <dbReference type="NCBI Taxonomy" id="28002"/>
    <lineage>
        <taxon>Eukaryota</taxon>
        <taxon>Metamonada</taxon>
        <taxon>Diplomonadida</taxon>
        <taxon>Hexamitidae</taxon>
        <taxon>Hexamitinae</taxon>
        <taxon>Hexamita</taxon>
    </lineage>
</organism>
<dbReference type="InterPro" id="IPR041232">
    <property type="entry name" value="NPL"/>
</dbReference>
<proteinExistence type="predicted"/>
<sequence>MKFQQNIFNNYQFCYQNVNYYVIKPGKYITLNLEEIPEDFEEAGEDEEQNEGETLNREYLMGIKISAANKTEEVTLDARTSLKICNVSLSADNKSDAKHILEIAYGPQLDQRHVIARLIPGVVETQTLDIELPPRKVEQTIVFILTGEGVLGDLDVVGTIYDFNDREEHAHEHEHGCDDSNCQDSACAESKSDSYEKAEVVQTLQQKKEALLKNRAIPKPESKPVEQKPVEQKPVDPNAPFNPFAAKAQKTDAKPEPKKEEKKEEKKPEPKKEEENVFRQFKGLQVKDVLPGHGNGTAKHGHKVFVNYRLTLNDQNGRFIEQSKKPFAFTLGRGEIISGWDLGVGGMKVGGKRVLIVPSRLGYGAQKAGNIPPNSTLCFVKDCVDIK</sequence>
<dbReference type="Pfam" id="PF17800">
    <property type="entry name" value="NPL"/>
    <property type="match status" value="1"/>
</dbReference>
<comment type="caution">
    <text evidence="8">The sequence shown here is derived from an EMBL/GenBank/DDBJ whole genome shotgun (WGS) entry which is preliminary data.</text>
</comment>
<keyword evidence="3 5" id="KW-0697">Rotamase</keyword>